<dbReference type="GO" id="GO:0008033">
    <property type="term" value="P:tRNA processing"/>
    <property type="evidence" value="ECO:0007669"/>
    <property type="project" value="InterPro"/>
</dbReference>
<keyword evidence="1" id="KW-0808">Transferase</keyword>
<gene>
    <name evidence="3" type="ORF">H8695_07695</name>
</gene>
<sequence length="255" mass="28884">MLSVMRKAIDDYQMIEDGDRIAVGVSGGKDSLCALSVLAEMRRFYPRRYELRAIMLDMGLDREADFSAIEAYCAAIDVPLTIVRTEIGPVIFDVRKESNPCALCAKMRRGALHDAALREGCKKVVLGHHFDDVVETFVLSLFFEGRLSCFSPVTWLDRTGITLLRPMIYIPEREIKSFVRRMALPVYHNPCPANGNTKRQYVKELLATLSADNRDLREKIFGALCRSGIAGWKEPVVGRRTRAVFHRENDEKAEP</sequence>
<evidence type="ECO:0000256" key="1">
    <source>
        <dbReference type="ARBA" id="ARBA00022679"/>
    </source>
</evidence>
<protein>
    <submittedName>
        <fullName evidence="3">tRNA 2-thiocytidine(32) synthetase TtcA</fullName>
    </submittedName>
</protein>
<dbReference type="PIRSF" id="PIRSF004976">
    <property type="entry name" value="ATPase_YdaO"/>
    <property type="match status" value="1"/>
</dbReference>
<dbReference type="InterPro" id="IPR011063">
    <property type="entry name" value="TilS/TtcA_N"/>
</dbReference>
<evidence type="ECO:0000259" key="2">
    <source>
        <dbReference type="Pfam" id="PF01171"/>
    </source>
</evidence>
<dbReference type="Proteomes" id="UP000620366">
    <property type="component" value="Unassembled WGS sequence"/>
</dbReference>
<reference evidence="3" key="1">
    <citation type="submission" date="2020-08" db="EMBL/GenBank/DDBJ databases">
        <title>Genome public.</title>
        <authorList>
            <person name="Liu C."/>
            <person name="Sun Q."/>
        </authorList>
    </citation>
    <scope>NUCLEOTIDE SEQUENCE</scope>
    <source>
        <strain evidence="3">BX7</strain>
    </source>
</reference>
<dbReference type="Gene3D" id="3.40.50.620">
    <property type="entry name" value="HUPs"/>
    <property type="match status" value="1"/>
</dbReference>
<evidence type="ECO:0000313" key="4">
    <source>
        <dbReference type="Proteomes" id="UP000620366"/>
    </source>
</evidence>
<keyword evidence="4" id="KW-1185">Reference proteome</keyword>
<feature type="domain" description="tRNA(Ile)-lysidine/2-thiocytidine synthase N-terminal" evidence="2">
    <location>
        <begin position="21"/>
        <end position="200"/>
    </location>
</feature>
<dbReference type="InterPro" id="IPR035107">
    <property type="entry name" value="tRNA_thiolation_TtcA_Ctu1"/>
</dbReference>
<dbReference type="GO" id="GO:0016740">
    <property type="term" value="F:transferase activity"/>
    <property type="evidence" value="ECO:0007669"/>
    <property type="project" value="UniProtKB-KW"/>
</dbReference>
<dbReference type="RefSeq" id="WP_249300791.1">
    <property type="nucleotide sequence ID" value="NZ_JACRSP010000003.1"/>
</dbReference>
<dbReference type="SUPFAM" id="SSF52402">
    <property type="entry name" value="Adenine nucleotide alpha hydrolases-like"/>
    <property type="match status" value="1"/>
</dbReference>
<proteinExistence type="predicted"/>
<evidence type="ECO:0000313" key="3">
    <source>
        <dbReference type="EMBL" id="MBC8536565.1"/>
    </source>
</evidence>
<dbReference type="PANTHER" id="PTHR43686:SF1">
    <property type="entry name" value="AMINOTRAN_5 DOMAIN-CONTAINING PROTEIN"/>
    <property type="match status" value="1"/>
</dbReference>
<dbReference type="AlphaFoldDB" id="A0A926DGE0"/>
<dbReference type="CDD" id="cd24138">
    <property type="entry name" value="TtcA-like"/>
    <property type="match status" value="1"/>
</dbReference>
<comment type="caution">
    <text evidence="3">The sequence shown here is derived from an EMBL/GenBank/DDBJ whole genome shotgun (WGS) entry which is preliminary data.</text>
</comment>
<name>A0A926DGE0_9FIRM</name>
<dbReference type="InterPro" id="IPR014729">
    <property type="entry name" value="Rossmann-like_a/b/a_fold"/>
</dbReference>
<dbReference type="EMBL" id="JACRSP010000003">
    <property type="protein sequence ID" value="MBC8536565.1"/>
    <property type="molecule type" value="Genomic_DNA"/>
</dbReference>
<dbReference type="PANTHER" id="PTHR43686">
    <property type="entry name" value="SULFURTRANSFERASE-RELATED"/>
    <property type="match status" value="1"/>
</dbReference>
<accession>A0A926DGE0</accession>
<organism evidence="3 4">
    <name type="scientific">Feifania hominis</name>
    <dbReference type="NCBI Taxonomy" id="2763660"/>
    <lineage>
        <taxon>Bacteria</taxon>
        <taxon>Bacillati</taxon>
        <taxon>Bacillota</taxon>
        <taxon>Clostridia</taxon>
        <taxon>Eubacteriales</taxon>
        <taxon>Feifaniaceae</taxon>
        <taxon>Feifania</taxon>
    </lineage>
</organism>
<dbReference type="Pfam" id="PF01171">
    <property type="entry name" value="ATP_bind_3"/>
    <property type="match status" value="1"/>
</dbReference>